<feature type="region of interest" description="Disordered" evidence="1">
    <location>
        <begin position="48"/>
        <end position="78"/>
    </location>
</feature>
<dbReference type="Proteomes" id="UP000554054">
    <property type="component" value="Unassembled WGS sequence"/>
</dbReference>
<keyword evidence="2" id="KW-0472">Membrane</keyword>
<name>A0A852VX86_9MICO</name>
<reference evidence="3 4" key="1">
    <citation type="submission" date="2020-07" db="EMBL/GenBank/DDBJ databases">
        <title>Sequencing the genomes of 1000 actinobacteria strains.</title>
        <authorList>
            <person name="Klenk H.-P."/>
        </authorList>
    </citation>
    <scope>NUCLEOTIDE SEQUENCE [LARGE SCALE GENOMIC DNA]</scope>
    <source>
        <strain evidence="3 4">DSM 26154</strain>
    </source>
</reference>
<keyword evidence="4" id="KW-1185">Reference proteome</keyword>
<gene>
    <name evidence="3" type="ORF">BJY20_002226</name>
</gene>
<dbReference type="RefSeq" id="WP_185992663.1">
    <property type="nucleotide sequence ID" value="NZ_JACCAE010000001.1"/>
</dbReference>
<keyword evidence="2" id="KW-0812">Transmembrane</keyword>
<keyword evidence="2" id="KW-1133">Transmembrane helix</keyword>
<comment type="caution">
    <text evidence="3">The sequence shown here is derived from an EMBL/GenBank/DDBJ whole genome shotgun (WGS) entry which is preliminary data.</text>
</comment>
<evidence type="ECO:0000313" key="3">
    <source>
        <dbReference type="EMBL" id="NYF98834.1"/>
    </source>
</evidence>
<evidence type="ECO:0000256" key="1">
    <source>
        <dbReference type="SAM" id="MobiDB-lite"/>
    </source>
</evidence>
<accession>A0A852VX86</accession>
<organism evidence="3 4">
    <name type="scientific">Janibacter cremeus</name>
    <dbReference type="NCBI Taxonomy" id="1285192"/>
    <lineage>
        <taxon>Bacteria</taxon>
        <taxon>Bacillati</taxon>
        <taxon>Actinomycetota</taxon>
        <taxon>Actinomycetes</taxon>
        <taxon>Micrococcales</taxon>
        <taxon>Intrasporangiaceae</taxon>
        <taxon>Janibacter</taxon>
    </lineage>
</organism>
<protein>
    <submittedName>
        <fullName evidence="3">Uncharacterized protein</fullName>
    </submittedName>
</protein>
<proteinExistence type="predicted"/>
<dbReference type="EMBL" id="JACCAE010000001">
    <property type="protein sequence ID" value="NYF98834.1"/>
    <property type="molecule type" value="Genomic_DNA"/>
</dbReference>
<sequence length="78" mass="8826">MGAFINDFWPYLAALLPTVGVAYLFYWVIRYMIEADRSERKAIAKWNAEHGDNVKGNRQPLPPKDGPVDNSLGDSRDS</sequence>
<dbReference type="AlphaFoldDB" id="A0A852VX86"/>
<feature type="transmembrane region" description="Helical" evidence="2">
    <location>
        <begin position="12"/>
        <end position="33"/>
    </location>
</feature>
<evidence type="ECO:0000313" key="4">
    <source>
        <dbReference type="Proteomes" id="UP000554054"/>
    </source>
</evidence>
<evidence type="ECO:0000256" key="2">
    <source>
        <dbReference type="SAM" id="Phobius"/>
    </source>
</evidence>